<reference evidence="2 3" key="1">
    <citation type="journal article" date="2022" name="Allergy">
        <title>Genome assembly and annotation of Periplaneta americana reveal a comprehensive cockroach allergen profile.</title>
        <authorList>
            <person name="Wang L."/>
            <person name="Xiong Q."/>
            <person name="Saelim N."/>
            <person name="Wang L."/>
            <person name="Nong W."/>
            <person name="Wan A.T."/>
            <person name="Shi M."/>
            <person name="Liu X."/>
            <person name="Cao Q."/>
            <person name="Hui J.H.L."/>
            <person name="Sookrung N."/>
            <person name="Leung T.F."/>
            <person name="Tungtrongchitr A."/>
            <person name="Tsui S.K.W."/>
        </authorList>
    </citation>
    <scope>NUCLEOTIDE SEQUENCE [LARGE SCALE GENOMIC DNA]</scope>
    <source>
        <strain evidence="2">PWHHKU_190912</strain>
    </source>
</reference>
<evidence type="ECO:0000313" key="2">
    <source>
        <dbReference type="EMBL" id="KAJ4433219.1"/>
    </source>
</evidence>
<accession>A0ABQ8SH64</accession>
<protein>
    <submittedName>
        <fullName evidence="2">Uncharacterized protein</fullName>
    </submittedName>
</protein>
<feature type="compositionally biased region" description="Basic and acidic residues" evidence="1">
    <location>
        <begin position="116"/>
        <end position="134"/>
    </location>
</feature>
<proteinExistence type="predicted"/>
<name>A0ABQ8SH64_PERAM</name>
<gene>
    <name evidence="2" type="ORF">ANN_15477</name>
</gene>
<organism evidence="2 3">
    <name type="scientific">Periplaneta americana</name>
    <name type="common">American cockroach</name>
    <name type="synonym">Blatta americana</name>
    <dbReference type="NCBI Taxonomy" id="6978"/>
    <lineage>
        <taxon>Eukaryota</taxon>
        <taxon>Metazoa</taxon>
        <taxon>Ecdysozoa</taxon>
        <taxon>Arthropoda</taxon>
        <taxon>Hexapoda</taxon>
        <taxon>Insecta</taxon>
        <taxon>Pterygota</taxon>
        <taxon>Neoptera</taxon>
        <taxon>Polyneoptera</taxon>
        <taxon>Dictyoptera</taxon>
        <taxon>Blattodea</taxon>
        <taxon>Blattoidea</taxon>
        <taxon>Blattidae</taxon>
        <taxon>Blattinae</taxon>
        <taxon>Periplaneta</taxon>
    </lineage>
</organism>
<feature type="region of interest" description="Disordered" evidence="1">
    <location>
        <begin position="104"/>
        <end position="134"/>
    </location>
</feature>
<sequence>MLLYLRTVRRKRKITYCSTYLASSVLVIIDAINSVALNDDIFPTNAYSYHDYPLSLDNSSWLFNDVVSTTRLFSIDVIGDSGMLFGEMRPSIRHRLPDINLTIGENLRKKNQPSNEPKRELNPDPKPDCEHRPLPRIESFSKFCPSEDYKQILHCKFGFQLGWQHTASDGHSVSDNRFVRDKTVLSDTECPMQYDACHSLLIQSPMKHSTESAFTLVKICHWHYVSKCGSNMMAHPRTFHLPSANISTKQWGKVLTLEDVWSLGSKANNVFVWGWDLTRSGLRRDGPNVSIGFTNAIQTTIRTWKIIANSEYSGTFILDICVTFFAQRFISVAGYWYDVLGYSVHFDNDFSVHFIAVARSTASVVFAAIAVPTPVSALVHSSTLVTAGFFINGFRVVFSDWLNIFMLDHAEMYRQNHIPFLLRRIHPRPPYRSEAKLLSRVVVITEDVQNVHLLLEYRPHIDVSLTCEHDPKLQEYCVCPQNMPQFYSEGIPNQAPETNKPMILNGPTSRNREGSNQVSVETKQLGHLYLSIDQEIFDPSTGEPYD</sequence>
<evidence type="ECO:0000313" key="3">
    <source>
        <dbReference type="Proteomes" id="UP001148838"/>
    </source>
</evidence>
<dbReference type="Proteomes" id="UP001148838">
    <property type="component" value="Unassembled WGS sequence"/>
</dbReference>
<comment type="caution">
    <text evidence="2">The sequence shown here is derived from an EMBL/GenBank/DDBJ whole genome shotgun (WGS) entry which is preliminary data.</text>
</comment>
<evidence type="ECO:0000256" key="1">
    <source>
        <dbReference type="SAM" id="MobiDB-lite"/>
    </source>
</evidence>
<keyword evidence="3" id="KW-1185">Reference proteome</keyword>
<dbReference type="EMBL" id="JAJSOF020000027">
    <property type="protein sequence ID" value="KAJ4433219.1"/>
    <property type="molecule type" value="Genomic_DNA"/>
</dbReference>